<organism evidence="8 9">
    <name type="scientific">Caligus rogercresseyi</name>
    <name type="common">Sea louse</name>
    <dbReference type="NCBI Taxonomy" id="217165"/>
    <lineage>
        <taxon>Eukaryota</taxon>
        <taxon>Metazoa</taxon>
        <taxon>Ecdysozoa</taxon>
        <taxon>Arthropoda</taxon>
        <taxon>Crustacea</taxon>
        <taxon>Multicrustacea</taxon>
        <taxon>Hexanauplia</taxon>
        <taxon>Copepoda</taxon>
        <taxon>Siphonostomatoida</taxon>
        <taxon>Caligidae</taxon>
        <taxon>Caligus</taxon>
    </lineage>
</organism>
<dbReference type="SUPFAM" id="SSF49854">
    <property type="entry name" value="Spermadhesin, CUB domain"/>
    <property type="match status" value="1"/>
</dbReference>
<keyword evidence="3" id="KW-0325">Glycoprotein</keyword>
<evidence type="ECO:0000259" key="6">
    <source>
        <dbReference type="PROSITE" id="PS01180"/>
    </source>
</evidence>
<feature type="domain" description="CUB" evidence="6">
    <location>
        <begin position="78"/>
        <end position="234"/>
    </location>
</feature>
<keyword evidence="9" id="KW-1185">Reference proteome</keyword>
<dbReference type="PROSITE" id="PS00022">
    <property type="entry name" value="EGF_1"/>
    <property type="match status" value="2"/>
</dbReference>
<keyword evidence="2 4" id="KW-1015">Disulfide bond</keyword>
<keyword evidence="1" id="KW-0732">Signal</keyword>
<dbReference type="SUPFAM" id="SSF57184">
    <property type="entry name" value="Growth factor receptor domain"/>
    <property type="match status" value="1"/>
</dbReference>
<feature type="disulfide bond" evidence="4">
    <location>
        <begin position="236"/>
        <end position="246"/>
    </location>
</feature>
<reference evidence="9" key="1">
    <citation type="submission" date="2021-01" db="EMBL/GenBank/DDBJ databases">
        <title>Caligus Genome Assembly.</title>
        <authorList>
            <person name="Gallardo-Escarate C."/>
        </authorList>
    </citation>
    <scope>NUCLEOTIDE SEQUENCE [LARGE SCALE GENOMIC DNA]</scope>
</reference>
<evidence type="ECO:0000256" key="4">
    <source>
        <dbReference type="PROSITE-ProRule" id="PRU00076"/>
    </source>
</evidence>
<feature type="compositionally biased region" description="Basic and acidic residues" evidence="5">
    <location>
        <begin position="136"/>
        <end position="152"/>
    </location>
</feature>
<dbReference type="InterPro" id="IPR050969">
    <property type="entry name" value="Dev_Signal_Modulators"/>
</dbReference>
<name>A0A7T8HK78_CALRO</name>
<dbReference type="Proteomes" id="UP000595437">
    <property type="component" value="Chromosome 8"/>
</dbReference>
<evidence type="ECO:0000313" key="8">
    <source>
        <dbReference type="EMBL" id="QQP51301.1"/>
    </source>
</evidence>
<dbReference type="Gene3D" id="2.10.25.10">
    <property type="entry name" value="Laminin"/>
    <property type="match status" value="1"/>
</dbReference>
<dbReference type="AlphaFoldDB" id="A0A7T8HK78"/>
<dbReference type="SMART" id="SM00042">
    <property type="entry name" value="CUB"/>
    <property type="match status" value="1"/>
</dbReference>
<dbReference type="PANTHER" id="PTHR14949">
    <property type="entry name" value="EGF-LIKE-DOMAIN, MULTIPLE 7, 8"/>
    <property type="match status" value="1"/>
</dbReference>
<dbReference type="CDD" id="cd00041">
    <property type="entry name" value="CUB"/>
    <property type="match status" value="1"/>
</dbReference>
<evidence type="ECO:0000256" key="2">
    <source>
        <dbReference type="ARBA" id="ARBA00023157"/>
    </source>
</evidence>
<dbReference type="Gene3D" id="2.60.120.290">
    <property type="entry name" value="Spermadhesin, CUB domain"/>
    <property type="match status" value="1"/>
</dbReference>
<feature type="domain" description="EGF-like" evidence="7">
    <location>
        <begin position="266"/>
        <end position="298"/>
    </location>
</feature>
<evidence type="ECO:0000256" key="1">
    <source>
        <dbReference type="ARBA" id="ARBA00022729"/>
    </source>
</evidence>
<feature type="domain" description="EGF-like" evidence="7">
    <location>
        <begin position="232"/>
        <end position="265"/>
    </location>
</feature>
<proteinExistence type="predicted"/>
<sequence>MTSCISSEVPSVIDSFARTRIKINWVEGRVDLDLKDLSCPVCRGYDCLSVFEDEAPPLALVSSPRPFSPSHPRHETGCARSLLRDPHGVLGDGPGNYTPNSVCEWFISPRNASLRFISLEFTGKKRGHDMSMTQQQEHRSPKDSEKRKRDSIDSIGYKGKGQVKYYNHLLFSEFRTECAYDYLFVLDGKGGLLASLSGSRPGARFLSSSGSMHLILYSDTNYALSGFSAVYNAFPCPRNCSERGTCSPTEGICTCQEGYSGEDCSFLSCPGGCKPGGQCSLKEEKCICLPGFTGYDCSLHESNILGNTWHPLNPPMDSIFTPRTSHSSVNLNGTIYFYGGYNLRGVLGDLILYDFRLWRTLSPSSGSPWPPPLYGHASVELDTNRFLLLGGKNEKHALWRMCGTSTPPLVSGLKSHLCPRHYPLM</sequence>
<evidence type="ECO:0000256" key="3">
    <source>
        <dbReference type="ARBA" id="ARBA00023180"/>
    </source>
</evidence>
<dbReference type="InterPro" id="IPR009030">
    <property type="entry name" value="Growth_fac_rcpt_cys_sf"/>
</dbReference>
<dbReference type="SUPFAM" id="SSF117281">
    <property type="entry name" value="Kelch motif"/>
    <property type="match status" value="1"/>
</dbReference>
<dbReference type="Pfam" id="PF00431">
    <property type="entry name" value="CUB"/>
    <property type="match status" value="1"/>
</dbReference>
<dbReference type="OrthoDB" id="263283at2759"/>
<dbReference type="InterPro" id="IPR002049">
    <property type="entry name" value="LE_dom"/>
</dbReference>
<dbReference type="EMBL" id="CP045897">
    <property type="protein sequence ID" value="QQP51301.1"/>
    <property type="molecule type" value="Genomic_DNA"/>
</dbReference>
<evidence type="ECO:0000313" key="9">
    <source>
        <dbReference type="Proteomes" id="UP000595437"/>
    </source>
</evidence>
<feature type="region of interest" description="Disordered" evidence="5">
    <location>
        <begin position="127"/>
        <end position="153"/>
    </location>
</feature>
<gene>
    <name evidence="8" type="ORF">FKW44_012623</name>
</gene>
<dbReference type="Pfam" id="PF00053">
    <property type="entry name" value="EGF_laminin"/>
    <property type="match status" value="1"/>
</dbReference>
<dbReference type="Gene3D" id="2.120.10.80">
    <property type="entry name" value="Kelch-type beta propeller"/>
    <property type="match status" value="1"/>
</dbReference>
<dbReference type="PROSITE" id="PS01180">
    <property type="entry name" value="CUB"/>
    <property type="match status" value="1"/>
</dbReference>
<dbReference type="InterPro" id="IPR035914">
    <property type="entry name" value="Sperma_CUB_dom_sf"/>
</dbReference>
<dbReference type="PROSITE" id="PS50026">
    <property type="entry name" value="EGF_3"/>
    <property type="match status" value="2"/>
</dbReference>
<dbReference type="PROSITE" id="PS01186">
    <property type="entry name" value="EGF_2"/>
    <property type="match status" value="2"/>
</dbReference>
<evidence type="ECO:0000256" key="5">
    <source>
        <dbReference type="SAM" id="MobiDB-lite"/>
    </source>
</evidence>
<feature type="disulfide bond" evidence="4">
    <location>
        <begin position="288"/>
        <end position="297"/>
    </location>
</feature>
<feature type="disulfide bond" evidence="4">
    <location>
        <begin position="269"/>
        <end position="279"/>
    </location>
</feature>
<evidence type="ECO:0000259" key="7">
    <source>
        <dbReference type="PROSITE" id="PS50026"/>
    </source>
</evidence>
<accession>A0A7T8HK78</accession>
<dbReference type="Pfam" id="PF23106">
    <property type="entry name" value="EGF_Teneurin"/>
    <property type="match status" value="1"/>
</dbReference>
<dbReference type="InterPro" id="IPR000742">
    <property type="entry name" value="EGF"/>
</dbReference>
<feature type="disulfide bond" evidence="4">
    <location>
        <begin position="255"/>
        <end position="264"/>
    </location>
</feature>
<dbReference type="InterPro" id="IPR015915">
    <property type="entry name" value="Kelch-typ_b-propeller"/>
</dbReference>
<comment type="caution">
    <text evidence="4">Lacks conserved residue(s) required for the propagation of feature annotation.</text>
</comment>
<dbReference type="InterPro" id="IPR000859">
    <property type="entry name" value="CUB_dom"/>
</dbReference>
<dbReference type="CDD" id="cd00055">
    <property type="entry name" value="EGF_Lam"/>
    <property type="match status" value="1"/>
</dbReference>
<dbReference type="SMART" id="SM00181">
    <property type="entry name" value="EGF"/>
    <property type="match status" value="2"/>
</dbReference>
<dbReference type="PANTHER" id="PTHR14949:SF56">
    <property type="entry name" value="EGF-LIKE-DOMAIN, MULTIPLE 7"/>
    <property type="match status" value="1"/>
</dbReference>
<protein>
    <recommendedName>
        <fullName evidence="10">Multiple epidermal growth factor-like domains protein 8</fullName>
    </recommendedName>
</protein>
<dbReference type="FunFam" id="2.10.25.10:FF:000001">
    <property type="entry name" value="Tenascin C"/>
    <property type="match status" value="1"/>
</dbReference>
<feature type="non-terminal residue" evidence="8">
    <location>
        <position position="425"/>
    </location>
</feature>
<keyword evidence="4" id="KW-0245">EGF-like domain</keyword>
<evidence type="ECO:0008006" key="10">
    <source>
        <dbReference type="Google" id="ProtNLM"/>
    </source>
</evidence>